<evidence type="ECO:0000259" key="2">
    <source>
        <dbReference type="Pfam" id="PF16116"/>
    </source>
</evidence>
<accession>A0A2S1JHK2</accession>
<dbReference type="Pfam" id="PF16116">
    <property type="entry name" value="DUF4832"/>
    <property type="match status" value="1"/>
</dbReference>
<feature type="chain" id="PRO_5015657792" description="DUF4832 domain-containing protein" evidence="1">
    <location>
        <begin position="28"/>
        <end position="470"/>
    </location>
</feature>
<dbReference type="InterPro" id="IPR032267">
    <property type="entry name" value="DUF4832"/>
</dbReference>
<dbReference type="AlphaFoldDB" id="A0A2S1JHK2"/>
<dbReference type="Gene3D" id="3.20.20.80">
    <property type="entry name" value="Glycosidases"/>
    <property type="match status" value="1"/>
</dbReference>
<dbReference type="InterPro" id="IPR017853">
    <property type="entry name" value="GH"/>
</dbReference>
<organism evidence="3">
    <name type="scientific">Enterobacter cloacae</name>
    <dbReference type="NCBI Taxonomy" id="550"/>
    <lineage>
        <taxon>Bacteria</taxon>
        <taxon>Pseudomonadati</taxon>
        <taxon>Pseudomonadota</taxon>
        <taxon>Gammaproteobacteria</taxon>
        <taxon>Enterobacterales</taxon>
        <taxon>Enterobacteriaceae</taxon>
        <taxon>Enterobacter</taxon>
        <taxon>Enterobacter cloacae complex</taxon>
    </lineage>
</organism>
<dbReference type="SUPFAM" id="SSF51445">
    <property type="entry name" value="(Trans)glycosidases"/>
    <property type="match status" value="1"/>
</dbReference>
<evidence type="ECO:0000256" key="1">
    <source>
        <dbReference type="SAM" id="SignalP"/>
    </source>
</evidence>
<reference evidence="3" key="1">
    <citation type="submission" date="2018-01" db="EMBL/GenBank/DDBJ databases">
        <title>Complete sequence of p30860-tetA.</title>
        <authorList>
            <person name="Zhou D."/>
        </authorList>
    </citation>
    <scope>NUCLEOTIDE SEQUENCE</scope>
    <source>
        <strain evidence="3">30860</strain>
        <plasmid evidence="3">p30860-tetA</plasmid>
    </source>
</reference>
<keyword evidence="3" id="KW-0614">Plasmid</keyword>
<evidence type="ECO:0000313" key="3">
    <source>
        <dbReference type="EMBL" id="AWF77825.1"/>
    </source>
</evidence>
<feature type="signal peptide" evidence="1">
    <location>
        <begin position="1"/>
        <end position="27"/>
    </location>
</feature>
<feature type="domain" description="DUF4832" evidence="2">
    <location>
        <begin position="319"/>
        <end position="453"/>
    </location>
</feature>
<dbReference type="EMBL" id="MG764554">
    <property type="protein sequence ID" value="AWF77825.1"/>
    <property type="molecule type" value="Genomic_DNA"/>
</dbReference>
<protein>
    <recommendedName>
        <fullName evidence="2">DUF4832 domain-containing protein</fullName>
    </recommendedName>
</protein>
<proteinExistence type="predicted"/>
<name>A0A2S1JHK2_ENTCL</name>
<geneLocation type="plasmid" evidence="3">
    <name>p30860-tetA</name>
</geneLocation>
<sequence>MVEDVIAMKRKWVCALLCMFFPLTVMAALTTVTPKALTGPLTNPGIGVASFHQGYGETLGLADYPNTGFEYERFYWRDLEPVEGQYNFALVDDAFKYAAAHRPAMNVGLRFMALAEPESGSQIPDWLIKKGVKGTWTPDKKTFAPDLDDPLFIEYSQRLLNAFGKRYDGNENLAFVDIGMVGSWGEWHNSNFPNLKPLLERYTTAQLDRYVAMHFSAFPVTPKTMLISGGQSLANAVARGAGWRADCWGDLRVFSDTWNHMADDYPQRLLAAQQSYSGFNDVWKRAPVSLEICSYMQDWKNTFHYTRAEVQGIFDWAVKQHASTINLKSRTIPSDYRPIVDNALTKLGYRFRLASLSHESVWDSGQTLTLNSTWYNEGIAPIYLPYMLAFRVVDSANKVVAQGNSAEDIRRWLPGKYQVSYALSMPGRLAKGQYAIEVAMLDKSGAARINFANEGKQSSGWYRVSTITVR</sequence>
<keyword evidence="1" id="KW-0732">Signal</keyword>